<dbReference type="PANTHER" id="PTHR43895:SF32">
    <property type="entry name" value="SERINE_THREONINE-PROTEIN KINASE CHK1"/>
    <property type="match status" value="1"/>
</dbReference>
<dbReference type="InterPro" id="IPR000719">
    <property type="entry name" value="Prot_kinase_dom"/>
</dbReference>
<evidence type="ECO:0000256" key="9">
    <source>
        <dbReference type="SAM" id="MobiDB-lite"/>
    </source>
</evidence>
<dbReference type="SMART" id="SM00220">
    <property type="entry name" value="S_TKc"/>
    <property type="match status" value="1"/>
</dbReference>
<dbReference type="PROSITE" id="PS50011">
    <property type="entry name" value="PROTEIN_KINASE_DOM"/>
    <property type="match status" value="1"/>
</dbReference>
<feature type="compositionally biased region" description="Low complexity" evidence="9">
    <location>
        <begin position="364"/>
        <end position="381"/>
    </location>
</feature>
<protein>
    <recommendedName>
        <fullName evidence="1">non-specific serine/threonine protein kinase</fullName>
        <ecNumber evidence="1">2.7.11.1</ecNumber>
    </recommendedName>
</protein>
<comment type="caution">
    <text evidence="11">The sequence shown here is derived from an EMBL/GenBank/DDBJ whole genome shotgun (WGS) entry which is preliminary data.</text>
</comment>
<feature type="domain" description="Protein kinase" evidence="10">
    <location>
        <begin position="14"/>
        <end position="290"/>
    </location>
</feature>
<keyword evidence="5 11" id="KW-0418">Kinase</keyword>
<dbReference type="PANTHER" id="PTHR43895">
    <property type="entry name" value="CALCIUM/CALMODULIN-DEPENDENT PROTEIN KINASE KINASE-RELATED"/>
    <property type="match status" value="1"/>
</dbReference>
<keyword evidence="12" id="KW-1185">Reference proteome</keyword>
<feature type="compositionally biased region" description="Low complexity" evidence="9">
    <location>
        <begin position="323"/>
        <end position="334"/>
    </location>
</feature>
<evidence type="ECO:0000256" key="5">
    <source>
        <dbReference type="ARBA" id="ARBA00022777"/>
    </source>
</evidence>
<keyword evidence="4" id="KW-0547">Nucleotide-binding</keyword>
<feature type="region of interest" description="Disordered" evidence="9">
    <location>
        <begin position="318"/>
        <end position="390"/>
    </location>
</feature>
<dbReference type="GO" id="GO:0005524">
    <property type="term" value="F:ATP binding"/>
    <property type="evidence" value="ECO:0007669"/>
    <property type="project" value="UniProtKB-KW"/>
</dbReference>
<evidence type="ECO:0000256" key="6">
    <source>
        <dbReference type="ARBA" id="ARBA00022840"/>
    </source>
</evidence>
<dbReference type="SUPFAM" id="SSF56112">
    <property type="entry name" value="Protein kinase-like (PK-like)"/>
    <property type="match status" value="1"/>
</dbReference>
<dbReference type="GO" id="GO:0004674">
    <property type="term" value="F:protein serine/threonine kinase activity"/>
    <property type="evidence" value="ECO:0007669"/>
    <property type="project" value="UniProtKB-KW"/>
</dbReference>
<dbReference type="Pfam" id="PF00069">
    <property type="entry name" value="Pkinase"/>
    <property type="match status" value="1"/>
</dbReference>
<proteinExistence type="predicted"/>
<reference evidence="11 12" key="1">
    <citation type="submission" date="2021-08" db="EMBL/GenBank/DDBJ databases">
        <title>Draft Genome Sequence of Phanerochaete sordida strain YK-624.</title>
        <authorList>
            <person name="Mori T."/>
            <person name="Dohra H."/>
            <person name="Suzuki T."/>
            <person name="Kawagishi H."/>
            <person name="Hirai H."/>
        </authorList>
    </citation>
    <scope>NUCLEOTIDE SEQUENCE [LARGE SCALE GENOMIC DNA]</scope>
    <source>
        <strain evidence="11 12">YK-624</strain>
    </source>
</reference>
<dbReference type="EMBL" id="BPQB01000004">
    <property type="protein sequence ID" value="GJE86684.1"/>
    <property type="molecule type" value="Genomic_DNA"/>
</dbReference>
<organism evidence="11 12">
    <name type="scientific">Phanerochaete sordida</name>
    <dbReference type="NCBI Taxonomy" id="48140"/>
    <lineage>
        <taxon>Eukaryota</taxon>
        <taxon>Fungi</taxon>
        <taxon>Dikarya</taxon>
        <taxon>Basidiomycota</taxon>
        <taxon>Agaricomycotina</taxon>
        <taxon>Agaricomycetes</taxon>
        <taxon>Polyporales</taxon>
        <taxon>Phanerochaetaceae</taxon>
        <taxon>Phanerochaete</taxon>
    </lineage>
</organism>
<evidence type="ECO:0000313" key="11">
    <source>
        <dbReference type="EMBL" id="GJE86684.1"/>
    </source>
</evidence>
<keyword evidence="2 11" id="KW-0723">Serine/threonine-protein kinase</keyword>
<dbReference type="GO" id="GO:0007165">
    <property type="term" value="P:signal transduction"/>
    <property type="evidence" value="ECO:0007669"/>
    <property type="project" value="TreeGrafter"/>
</dbReference>
<evidence type="ECO:0000259" key="10">
    <source>
        <dbReference type="PROSITE" id="PS50011"/>
    </source>
</evidence>
<keyword evidence="6" id="KW-0067">ATP-binding</keyword>
<accession>A0A9P3G2I1</accession>
<dbReference type="Gene3D" id="1.10.510.10">
    <property type="entry name" value="Transferase(Phosphotransferase) domain 1"/>
    <property type="match status" value="1"/>
</dbReference>
<gene>
    <name evidence="11" type="ORF">PsYK624_027650</name>
</gene>
<evidence type="ECO:0000256" key="7">
    <source>
        <dbReference type="ARBA" id="ARBA00047899"/>
    </source>
</evidence>
<evidence type="ECO:0000256" key="3">
    <source>
        <dbReference type="ARBA" id="ARBA00022679"/>
    </source>
</evidence>
<sequence length="434" mass="47376">MPDFTGRVIQNGRYQLKKLLGSGTYGVVYGAIDLTTRYSPVSHSPRTPRRYAIKVLRKDTLSSSAAQRVRREVAAHRRMTDHPNVVTLHDSFEDKEFVYIVLNFCPGGDLFGKIVDEKRFFRNDAATKSVFLQILDAVEACHAREIYHRDLKPENILSSEDGTEVYLSDFGLASGSKVGTTFGCGSSFYMSPECIGREVGYMPYSNVANDVWALGVILVNMISSRTPWTKALSSDDCFMDFLMNENYLREMLPISEGANTLFRRVFAYDPEQRMTLPELRQAVAELDTFFMSDVEIARGPDAVRATAAHCGLRVRKAKGAVEQAQPATRPRVAAPAPPRTPAMAIGPMPAPEQTSVRPFEGGDLSEASVASDASLASVESAGPATPNDSAQGAVAQLSELDITLTTSGSSFWRKAIEKVTPRGLGLGGSVKVQA</sequence>
<dbReference type="EC" id="2.7.11.1" evidence="1"/>
<evidence type="ECO:0000256" key="8">
    <source>
        <dbReference type="ARBA" id="ARBA00048679"/>
    </source>
</evidence>
<dbReference type="InterPro" id="IPR011009">
    <property type="entry name" value="Kinase-like_dom_sf"/>
</dbReference>
<keyword evidence="3" id="KW-0808">Transferase</keyword>
<evidence type="ECO:0000256" key="4">
    <source>
        <dbReference type="ARBA" id="ARBA00022741"/>
    </source>
</evidence>
<evidence type="ECO:0000313" key="12">
    <source>
        <dbReference type="Proteomes" id="UP000703269"/>
    </source>
</evidence>
<dbReference type="OrthoDB" id="541276at2759"/>
<comment type="catalytic activity">
    <reaction evidence="7">
        <text>L-threonyl-[protein] + ATP = O-phospho-L-threonyl-[protein] + ADP + H(+)</text>
        <dbReference type="Rhea" id="RHEA:46608"/>
        <dbReference type="Rhea" id="RHEA-COMP:11060"/>
        <dbReference type="Rhea" id="RHEA-COMP:11605"/>
        <dbReference type="ChEBI" id="CHEBI:15378"/>
        <dbReference type="ChEBI" id="CHEBI:30013"/>
        <dbReference type="ChEBI" id="CHEBI:30616"/>
        <dbReference type="ChEBI" id="CHEBI:61977"/>
        <dbReference type="ChEBI" id="CHEBI:456216"/>
        <dbReference type="EC" id="2.7.11.1"/>
    </reaction>
</comment>
<evidence type="ECO:0000256" key="1">
    <source>
        <dbReference type="ARBA" id="ARBA00012513"/>
    </source>
</evidence>
<dbReference type="Proteomes" id="UP000703269">
    <property type="component" value="Unassembled WGS sequence"/>
</dbReference>
<evidence type="ECO:0000256" key="2">
    <source>
        <dbReference type="ARBA" id="ARBA00022527"/>
    </source>
</evidence>
<name>A0A9P3G2I1_9APHY</name>
<comment type="catalytic activity">
    <reaction evidence="8">
        <text>L-seryl-[protein] + ATP = O-phospho-L-seryl-[protein] + ADP + H(+)</text>
        <dbReference type="Rhea" id="RHEA:17989"/>
        <dbReference type="Rhea" id="RHEA-COMP:9863"/>
        <dbReference type="Rhea" id="RHEA-COMP:11604"/>
        <dbReference type="ChEBI" id="CHEBI:15378"/>
        <dbReference type="ChEBI" id="CHEBI:29999"/>
        <dbReference type="ChEBI" id="CHEBI:30616"/>
        <dbReference type="ChEBI" id="CHEBI:83421"/>
        <dbReference type="ChEBI" id="CHEBI:456216"/>
        <dbReference type="EC" id="2.7.11.1"/>
    </reaction>
</comment>
<dbReference type="AlphaFoldDB" id="A0A9P3G2I1"/>